<organism evidence="1 2">
    <name type="scientific">Candidatus Magnetominusculus xianensis</name>
    <dbReference type="NCBI Taxonomy" id="1748249"/>
    <lineage>
        <taxon>Bacteria</taxon>
        <taxon>Pseudomonadati</taxon>
        <taxon>Nitrospirota</taxon>
        <taxon>Nitrospiria</taxon>
        <taxon>Nitrospirales</taxon>
        <taxon>Nitrospiraceae</taxon>
        <taxon>Candidatus Magnetominusculus</taxon>
    </lineage>
</organism>
<dbReference type="Pfam" id="PF13801">
    <property type="entry name" value="Metal_resist"/>
    <property type="match status" value="1"/>
</dbReference>
<sequence>MMYSKRMLAVVVFAALCAVVFAGGLSVHKAYGFTASGHGGAVHAIEPRFLKFMLGLQLSPSQKQQIASILKSYRQTIGSSALSVAEAKKNLSDAIHSTAYDETKVRQAAKSAAAAEEELAVLRAQVVTQLQGVLSVEQLAAANQFRTDMYTHIKNKMEGIHSIVDLWISSNGG</sequence>
<protein>
    <submittedName>
        <fullName evidence="1">Periplasmic protein</fullName>
    </submittedName>
</protein>
<evidence type="ECO:0000313" key="2">
    <source>
        <dbReference type="Proteomes" id="UP000060487"/>
    </source>
</evidence>
<reference evidence="1 2" key="1">
    <citation type="submission" date="2015-11" db="EMBL/GenBank/DDBJ databases">
        <authorList>
            <person name="Lin W."/>
        </authorList>
    </citation>
    <scope>NUCLEOTIDE SEQUENCE [LARGE SCALE GENOMIC DNA]</scope>
    <source>
        <strain evidence="1 2">HCH-1</strain>
    </source>
</reference>
<name>A0ABR5SIP0_9BACT</name>
<proteinExistence type="predicted"/>
<dbReference type="RefSeq" id="WP_236861513.1">
    <property type="nucleotide sequence ID" value="NZ_LNQR01000032.1"/>
</dbReference>
<dbReference type="Proteomes" id="UP000060487">
    <property type="component" value="Unassembled WGS sequence"/>
</dbReference>
<dbReference type="InterPro" id="IPR025961">
    <property type="entry name" value="Metal_resist"/>
</dbReference>
<gene>
    <name evidence="1" type="ORF">ASN18_0906</name>
</gene>
<dbReference type="EMBL" id="LNQR01000032">
    <property type="protein sequence ID" value="KWT91082.1"/>
    <property type="molecule type" value="Genomic_DNA"/>
</dbReference>
<keyword evidence="2" id="KW-1185">Reference proteome</keyword>
<comment type="caution">
    <text evidence="1">The sequence shown here is derived from an EMBL/GenBank/DDBJ whole genome shotgun (WGS) entry which is preliminary data.</text>
</comment>
<dbReference type="Gene3D" id="1.20.120.1490">
    <property type="match status" value="1"/>
</dbReference>
<evidence type="ECO:0000313" key="1">
    <source>
        <dbReference type="EMBL" id="KWT91082.1"/>
    </source>
</evidence>
<accession>A0ABR5SIP0</accession>